<evidence type="ECO:0000256" key="1">
    <source>
        <dbReference type="HAMAP-Rule" id="MF_00226"/>
    </source>
</evidence>
<dbReference type="SMART" id="SM00852">
    <property type="entry name" value="MoCF_biosynth"/>
    <property type="match status" value="1"/>
</dbReference>
<dbReference type="SUPFAM" id="SSF142433">
    <property type="entry name" value="CinA-like"/>
    <property type="match status" value="1"/>
</dbReference>
<reference evidence="4" key="1">
    <citation type="journal article" date="2019" name="Int. J. Syst. Evol. Microbiol.">
        <title>The Global Catalogue of Microorganisms (GCM) 10K type strain sequencing project: providing services to taxonomists for standard genome sequencing and annotation.</title>
        <authorList>
            <consortium name="The Broad Institute Genomics Platform"/>
            <consortium name="The Broad Institute Genome Sequencing Center for Infectious Disease"/>
            <person name="Wu L."/>
            <person name="Ma J."/>
        </authorList>
    </citation>
    <scope>NUCLEOTIDE SEQUENCE [LARGE SCALE GENOMIC DNA]</scope>
    <source>
        <strain evidence="4">CGMCC 4.7177</strain>
    </source>
</reference>
<dbReference type="NCBIfam" id="TIGR00200">
    <property type="entry name" value="cinA_nterm"/>
    <property type="match status" value="1"/>
</dbReference>
<dbReference type="NCBIfam" id="NF001813">
    <property type="entry name" value="PRK00549.1"/>
    <property type="match status" value="1"/>
</dbReference>
<dbReference type="NCBIfam" id="TIGR00177">
    <property type="entry name" value="molyb_syn"/>
    <property type="match status" value="1"/>
</dbReference>
<accession>A0ABW4SHY9</accession>
<keyword evidence="4" id="KW-1185">Reference proteome</keyword>
<protein>
    <recommendedName>
        <fullName evidence="1">Putative competence-damage inducible protein</fullName>
    </recommendedName>
</protein>
<dbReference type="SUPFAM" id="SSF53218">
    <property type="entry name" value="Molybdenum cofactor biosynthesis proteins"/>
    <property type="match status" value="1"/>
</dbReference>
<comment type="similarity">
    <text evidence="1">Belongs to the CinA family.</text>
</comment>
<dbReference type="EMBL" id="JBHUGI010000032">
    <property type="protein sequence ID" value="MFD1928635.1"/>
    <property type="molecule type" value="Genomic_DNA"/>
</dbReference>
<evidence type="ECO:0000313" key="4">
    <source>
        <dbReference type="Proteomes" id="UP001597218"/>
    </source>
</evidence>
<dbReference type="InterPro" id="IPR008135">
    <property type="entry name" value="Competence-induced_CinA"/>
</dbReference>
<dbReference type="InterPro" id="IPR050101">
    <property type="entry name" value="CinA"/>
</dbReference>
<comment type="caution">
    <text evidence="3">The sequence shown here is derived from an EMBL/GenBank/DDBJ whole genome shotgun (WGS) entry which is preliminary data.</text>
</comment>
<dbReference type="Proteomes" id="UP001597218">
    <property type="component" value="Unassembled WGS sequence"/>
</dbReference>
<dbReference type="Pfam" id="PF18146">
    <property type="entry name" value="CinA_KH"/>
    <property type="match status" value="1"/>
</dbReference>
<dbReference type="Pfam" id="PF02464">
    <property type="entry name" value="CinA"/>
    <property type="match status" value="1"/>
</dbReference>
<dbReference type="InterPro" id="IPR008136">
    <property type="entry name" value="CinA_C"/>
</dbReference>
<dbReference type="Gene3D" id="3.90.950.20">
    <property type="entry name" value="CinA-like"/>
    <property type="match status" value="1"/>
</dbReference>
<name>A0ABW4SHY9_9BACL</name>
<dbReference type="Pfam" id="PF00994">
    <property type="entry name" value="MoCF_biosynth"/>
    <property type="match status" value="1"/>
</dbReference>
<dbReference type="InterPro" id="IPR036425">
    <property type="entry name" value="MoaB/Mog-like_dom_sf"/>
</dbReference>
<dbReference type="CDD" id="cd00885">
    <property type="entry name" value="cinA"/>
    <property type="match status" value="1"/>
</dbReference>
<sequence>MRAEIIAVGSELLLGQILNSNAKFISLRLAEIGIDVNYHTVVGDNPKRLEEVITIAKGRADVLIFTGGLGPTKDDLTKETIAKQIGTVLVSDDTALRYIHEHFERSGRTMTENNKKQALVFQGAQVLANHTGMAPGMAVENEGTHYLLLPGPPHEMEPMFTKEATPYLFSVLGKKELIKSRVLKFYGIGEAELEFRIQDLLEKQTNPTIAPLASKSAVTLRITAKALSEIEANLLIDAVEKEIRSIVGEFIYGIDEDTLSSKAAELLGESNLTLAAAESLTAGMFMAELADEPGISSSLSGGVVVYNNDMKVKQLGIEESLLTKYGVVSSECAAALAVSVMKKFGTDVGIGITGAAGPDPHDGKAVGTVWIGIVALGEAPKTYKLSLSGLRNTNRLRASQFTLYYLIQFLKDKKAQN</sequence>
<dbReference type="NCBIfam" id="TIGR00199">
    <property type="entry name" value="PncC_domain"/>
    <property type="match status" value="1"/>
</dbReference>
<dbReference type="InterPro" id="IPR036653">
    <property type="entry name" value="CinA-like_C"/>
</dbReference>
<gene>
    <name evidence="1" type="primary">cinA</name>
    <name evidence="3" type="ORF">ACFSFY_11400</name>
</gene>
<evidence type="ECO:0000313" key="3">
    <source>
        <dbReference type="EMBL" id="MFD1928635.1"/>
    </source>
</evidence>
<evidence type="ECO:0000259" key="2">
    <source>
        <dbReference type="SMART" id="SM00852"/>
    </source>
</evidence>
<dbReference type="RefSeq" id="WP_381538128.1">
    <property type="nucleotide sequence ID" value="NZ_JBHUGI010000032.1"/>
</dbReference>
<dbReference type="PANTHER" id="PTHR13939:SF0">
    <property type="entry name" value="NMN AMIDOHYDROLASE-LIKE PROTEIN YFAY"/>
    <property type="match status" value="1"/>
</dbReference>
<dbReference type="InterPro" id="IPR001453">
    <property type="entry name" value="MoaB/Mog_dom"/>
</dbReference>
<organism evidence="3 4">
    <name type="scientific">Sporosarcina siberiensis</name>
    <dbReference type="NCBI Taxonomy" id="1365606"/>
    <lineage>
        <taxon>Bacteria</taxon>
        <taxon>Bacillati</taxon>
        <taxon>Bacillota</taxon>
        <taxon>Bacilli</taxon>
        <taxon>Bacillales</taxon>
        <taxon>Caryophanaceae</taxon>
        <taxon>Sporosarcina</taxon>
    </lineage>
</organism>
<feature type="domain" description="MoaB/Mog" evidence="2">
    <location>
        <begin position="4"/>
        <end position="171"/>
    </location>
</feature>
<dbReference type="HAMAP" id="MF_00226_B">
    <property type="entry name" value="CinA_B"/>
    <property type="match status" value="1"/>
</dbReference>
<dbReference type="PIRSF" id="PIRSF006728">
    <property type="entry name" value="CinA"/>
    <property type="match status" value="1"/>
</dbReference>
<dbReference type="Gene3D" id="3.30.70.2860">
    <property type="match status" value="1"/>
</dbReference>
<proteinExistence type="inferred from homology"/>
<dbReference type="Gene3D" id="3.40.980.10">
    <property type="entry name" value="MoaB/Mog-like domain"/>
    <property type="match status" value="1"/>
</dbReference>
<dbReference type="InterPro" id="IPR041424">
    <property type="entry name" value="CinA_KH"/>
</dbReference>
<dbReference type="PANTHER" id="PTHR13939">
    <property type="entry name" value="NICOTINAMIDE-NUCLEOTIDE AMIDOHYDROLASE PNCC"/>
    <property type="match status" value="1"/>
</dbReference>